<dbReference type="PANTHER" id="PTHR47019:SF1">
    <property type="entry name" value="LIPID II FLIPPASE MURJ"/>
    <property type="match status" value="1"/>
</dbReference>
<proteinExistence type="predicted"/>
<feature type="transmembrane region" description="Helical" evidence="8">
    <location>
        <begin position="151"/>
        <end position="172"/>
    </location>
</feature>
<feature type="transmembrane region" description="Helical" evidence="8">
    <location>
        <begin position="178"/>
        <end position="198"/>
    </location>
</feature>
<dbReference type="GO" id="GO:0015648">
    <property type="term" value="F:lipid-linked peptidoglycan transporter activity"/>
    <property type="evidence" value="ECO:0007669"/>
    <property type="project" value="TreeGrafter"/>
</dbReference>
<comment type="subcellular location">
    <subcellularLocation>
        <location evidence="1">Cell membrane</location>
        <topology evidence="1">Multi-pass membrane protein</topology>
    </subcellularLocation>
</comment>
<dbReference type="Pfam" id="PF03023">
    <property type="entry name" value="MurJ"/>
    <property type="match status" value="1"/>
</dbReference>
<dbReference type="AlphaFoldDB" id="A0A173XKI6"/>
<feature type="transmembrane region" description="Helical" evidence="8">
    <location>
        <begin position="337"/>
        <end position="360"/>
    </location>
</feature>
<dbReference type="InterPro" id="IPR004268">
    <property type="entry name" value="MurJ"/>
</dbReference>
<feature type="transmembrane region" description="Helical" evidence="8">
    <location>
        <begin position="299"/>
        <end position="317"/>
    </location>
</feature>
<keyword evidence="2" id="KW-1003">Cell membrane</keyword>
<keyword evidence="6 8" id="KW-1133">Transmembrane helix</keyword>
<dbReference type="PANTHER" id="PTHR47019">
    <property type="entry name" value="LIPID II FLIPPASE MURJ"/>
    <property type="match status" value="1"/>
</dbReference>
<accession>A0A173XKI6</accession>
<gene>
    <name evidence="9" type="primary">murJ</name>
    <name evidence="9" type="ORF">ERS852392_00629</name>
</gene>
<dbReference type="PRINTS" id="PR01806">
    <property type="entry name" value="VIRFACTRMVIN"/>
</dbReference>
<dbReference type="Proteomes" id="UP000095395">
    <property type="component" value="Unassembled WGS sequence"/>
</dbReference>
<dbReference type="GO" id="GO:0008360">
    <property type="term" value="P:regulation of cell shape"/>
    <property type="evidence" value="ECO:0007669"/>
    <property type="project" value="UniProtKB-KW"/>
</dbReference>
<dbReference type="GO" id="GO:0034204">
    <property type="term" value="P:lipid translocation"/>
    <property type="evidence" value="ECO:0007669"/>
    <property type="project" value="TreeGrafter"/>
</dbReference>
<evidence type="ECO:0000256" key="4">
    <source>
        <dbReference type="ARBA" id="ARBA00022960"/>
    </source>
</evidence>
<dbReference type="EMBL" id="CYYR01000003">
    <property type="protein sequence ID" value="CUN52351.1"/>
    <property type="molecule type" value="Genomic_DNA"/>
</dbReference>
<feature type="transmembrane region" description="Helical" evidence="8">
    <location>
        <begin position="372"/>
        <end position="392"/>
    </location>
</feature>
<keyword evidence="3 8" id="KW-0812">Transmembrane</keyword>
<feature type="transmembrane region" description="Helical" evidence="8">
    <location>
        <begin position="118"/>
        <end position="139"/>
    </location>
</feature>
<organism evidence="9 10">
    <name type="scientific">Roseburia inulinivorans</name>
    <dbReference type="NCBI Taxonomy" id="360807"/>
    <lineage>
        <taxon>Bacteria</taxon>
        <taxon>Bacillati</taxon>
        <taxon>Bacillota</taxon>
        <taxon>Clostridia</taxon>
        <taxon>Lachnospirales</taxon>
        <taxon>Lachnospiraceae</taxon>
        <taxon>Roseburia</taxon>
    </lineage>
</organism>
<evidence type="ECO:0000256" key="5">
    <source>
        <dbReference type="ARBA" id="ARBA00022984"/>
    </source>
</evidence>
<dbReference type="InterPro" id="IPR051050">
    <property type="entry name" value="Lipid_II_flippase_MurJ/MviN"/>
</dbReference>
<evidence type="ECO:0000313" key="10">
    <source>
        <dbReference type="Proteomes" id="UP000095395"/>
    </source>
</evidence>
<feature type="transmembrane region" description="Helical" evidence="8">
    <location>
        <begin position="7"/>
        <end position="32"/>
    </location>
</feature>
<feature type="transmembrane region" description="Helical" evidence="8">
    <location>
        <begin position="219"/>
        <end position="239"/>
    </location>
</feature>
<keyword evidence="5" id="KW-0573">Peptidoglycan synthesis</keyword>
<name>A0A173XKI6_9FIRM</name>
<keyword evidence="4" id="KW-0133">Cell shape</keyword>
<evidence type="ECO:0000313" key="9">
    <source>
        <dbReference type="EMBL" id="CUN52351.1"/>
    </source>
</evidence>
<reference evidence="9 10" key="1">
    <citation type="submission" date="2015-09" db="EMBL/GenBank/DDBJ databases">
        <authorList>
            <consortium name="Pathogen Informatics"/>
        </authorList>
    </citation>
    <scope>NUCLEOTIDE SEQUENCE [LARGE SCALE GENOMIC DNA]</scope>
    <source>
        <strain evidence="9 10">2789STDY5608835</strain>
    </source>
</reference>
<feature type="transmembrane region" description="Helical" evidence="8">
    <location>
        <begin position="259"/>
        <end position="278"/>
    </location>
</feature>
<feature type="transmembrane region" description="Helical" evidence="8">
    <location>
        <begin position="52"/>
        <end position="69"/>
    </location>
</feature>
<feature type="transmembrane region" description="Helical" evidence="8">
    <location>
        <begin position="81"/>
        <end position="106"/>
    </location>
</feature>
<evidence type="ECO:0000256" key="7">
    <source>
        <dbReference type="ARBA" id="ARBA00023136"/>
    </source>
</evidence>
<keyword evidence="7 8" id="KW-0472">Membrane</keyword>
<evidence type="ECO:0000256" key="8">
    <source>
        <dbReference type="SAM" id="Phobius"/>
    </source>
</evidence>
<evidence type="ECO:0000256" key="2">
    <source>
        <dbReference type="ARBA" id="ARBA00022475"/>
    </source>
</evidence>
<protein>
    <submittedName>
        <fullName evidence="9">Integral membrane protein MviN</fullName>
    </submittedName>
</protein>
<evidence type="ECO:0000256" key="3">
    <source>
        <dbReference type="ARBA" id="ARBA00022692"/>
    </source>
</evidence>
<sequence>MKKSFVNVLIVSGLTLLSQLIGYLREMIFAYYLGTSLSLEAFQTAETVPLTFTQILISAVPLAFTPMLIREQKDKEEKLIHNAIFMFGIIMLFISIGVFSFSNVFVRILAPGFEGEKLLLTARIVTTLSPNILFLSLVAIYNSYLNAKKQFAIPALTALLLNICIIIMQLLTKANVKLVATGSVTGGALMFIVTSLYCRKHYGLKLDTKKVKIKSINEITKSIFPVCIISTFTSLNLVFDKFFASQLGGGAIAVLTYSYKIINLPVYLFVTSVTKVMLPDITRLLIENNHRKLAQLIRKIMAFCIAGGGVFVIIMYVMGEWIVEVLFGRGAFNESDIISTVAVLKVYAFGVSGMALNSFFQSISYAKGRYMEPFVPLLVQMLIYIVVCQVMLERWGVLAIVYGNVIASIMATVVWIVILYRKYNINIFQRMNIE</sequence>
<evidence type="ECO:0000256" key="6">
    <source>
        <dbReference type="ARBA" id="ARBA00022989"/>
    </source>
</evidence>
<feature type="transmembrane region" description="Helical" evidence="8">
    <location>
        <begin position="398"/>
        <end position="420"/>
    </location>
</feature>
<evidence type="ECO:0000256" key="1">
    <source>
        <dbReference type="ARBA" id="ARBA00004651"/>
    </source>
</evidence>
<dbReference type="GO" id="GO:0009252">
    <property type="term" value="P:peptidoglycan biosynthetic process"/>
    <property type="evidence" value="ECO:0007669"/>
    <property type="project" value="UniProtKB-KW"/>
</dbReference>
<dbReference type="RefSeq" id="WP_055301321.1">
    <property type="nucleotide sequence ID" value="NZ_CYYR01000003.1"/>
</dbReference>
<dbReference type="GO" id="GO:0005886">
    <property type="term" value="C:plasma membrane"/>
    <property type="evidence" value="ECO:0007669"/>
    <property type="project" value="UniProtKB-SubCell"/>
</dbReference>